<proteinExistence type="predicted"/>
<dbReference type="Proteomes" id="UP000239899">
    <property type="component" value="Unassembled WGS sequence"/>
</dbReference>
<protein>
    <submittedName>
        <fullName evidence="1">Type III effector</fullName>
    </submittedName>
</protein>
<dbReference type="AlphaFoldDB" id="A0A2P6TDE2"/>
<gene>
    <name evidence="1" type="ORF">C2E21_8871</name>
</gene>
<organism evidence="1 2">
    <name type="scientific">Chlorella sorokiniana</name>
    <name type="common">Freshwater green alga</name>
    <dbReference type="NCBI Taxonomy" id="3076"/>
    <lineage>
        <taxon>Eukaryota</taxon>
        <taxon>Viridiplantae</taxon>
        <taxon>Chlorophyta</taxon>
        <taxon>core chlorophytes</taxon>
        <taxon>Trebouxiophyceae</taxon>
        <taxon>Chlorellales</taxon>
        <taxon>Chlorellaceae</taxon>
        <taxon>Chlorella clade</taxon>
        <taxon>Chlorella</taxon>
    </lineage>
</organism>
<comment type="caution">
    <text evidence="1">The sequence shown here is derived from an EMBL/GenBank/DDBJ whole genome shotgun (WGS) entry which is preliminary data.</text>
</comment>
<keyword evidence="2" id="KW-1185">Reference proteome</keyword>
<reference evidence="1 2" key="1">
    <citation type="journal article" date="2018" name="Plant J.">
        <title>Genome sequences of Chlorella sorokiniana UTEX 1602 and Micractinium conductrix SAG 241.80: implications to maltose excretion by a green alga.</title>
        <authorList>
            <person name="Arriola M.B."/>
            <person name="Velmurugan N."/>
            <person name="Zhang Y."/>
            <person name="Plunkett M.H."/>
            <person name="Hondzo H."/>
            <person name="Barney B.M."/>
        </authorList>
    </citation>
    <scope>NUCLEOTIDE SEQUENCE [LARGE SCALE GENOMIC DNA]</scope>
    <source>
        <strain evidence="2">UTEX 1602</strain>
    </source>
</reference>
<evidence type="ECO:0000313" key="2">
    <source>
        <dbReference type="Proteomes" id="UP000239899"/>
    </source>
</evidence>
<evidence type="ECO:0000313" key="1">
    <source>
        <dbReference type="EMBL" id="PRW20659.1"/>
    </source>
</evidence>
<name>A0A2P6TDE2_CHLSO</name>
<sequence>MRLLRGRLQLPGVYEQLWPLLLAAPRNRAKRLHLISHDPFKLRQPQLGDGASEEQRAQQARLPQLLRQAFLCLLSAERRAEGVLPPLQAGARCTLVLEYEEAYQHKGEVAAMTKLEWDGSSGGQQGEAAA</sequence>
<accession>A0A2P6TDE2</accession>
<dbReference type="EMBL" id="LHPG02000022">
    <property type="protein sequence ID" value="PRW20659.1"/>
    <property type="molecule type" value="Genomic_DNA"/>
</dbReference>